<evidence type="ECO:0000313" key="1">
    <source>
        <dbReference type="EMBL" id="VTQ69320.1"/>
    </source>
</evidence>
<name>A0A1V8WVB4_ENTHR</name>
<accession>A0A1V8WVB4</accession>
<sequence length="86" mass="9863">MNLIAKMEEYSQRRREEKSEKIRMKNLKTGKKPTKGWGKMVDTGYGGLNSLTNSSEISKYFSAESDIKGFIAEEQKRIGKEQLKNS</sequence>
<proteinExistence type="predicted"/>
<dbReference type="RefSeq" id="WP_010737016.1">
    <property type="nucleotide sequence ID" value="NZ_AP027299.1"/>
</dbReference>
<evidence type="ECO:0000313" key="2">
    <source>
        <dbReference type="Proteomes" id="UP000352698"/>
    </source>
</evidence>
<dbReference type="Proteomes" id="UP000352698">
    <property type="component" value="Unassembled WGS sequence"/>
</dbReference>
<dbReference type="STRING" id="1354.A6P53_11530"/>
<reference evidence="1 2" key="1">
    <citation type="submission" date="2019-05" db="EMBL/GenBank/DDBJ databases">
        <authorList>
            <consortium name="Pathogen Informatics"/>
        </authorList>
    </citation>
    <scope>NUCLEOTIDE SEQUENCE [LARGE SCALE GENOMIC DNA]</scope>
    <source>
        <strain evidence="1 2">NCTC12204</strain>
    </source>
</reference>
<dbReference type="EMBL" id="CABEEP010000001">
    <property type="protein sequence ID" value="VTQ69320.1"/>
    <property type="molecule type" value="Genomic_DNA"/>
</dbReference>
<gene>
    <name evidence="1" type="ORF">NCTC12204_02445</name>
</gene>
<dbReference type="GeneID" id="56786541"/>
<organism evidence="1 2">
    <name type="scientific">Enterococcus hirae</name>
    <dbReference type="NCBI Taxonomy" id="1354"/>
    <lineage>
        <taxon>Bacteria</taxon>
        <taxon>Bacillati</taxon>
        <taxon>Bacillota</taxon>
        <taxon>Bacilli</taxon>
        <taxon>Lactobacillales</taxon>
        <taxon>Enterococcaceae</taxon>
        <taxon>Enterococcus</taxon>
    </lineage>
</organism>
<comment type="caution">
    <text evidence="1">The sequence shown here is derived from an EMBL/GenBank/DDBJ whole genome shotgun (WGS) entry which is preliminary data.</text>
</comment>
<protein>
    <submittedName>
        <fullName evidence="1">Uncharacterized protein</fullName>
    </submittedName>
</protein>
<dbReference type="AlphaFoldDB" id="A0A1V8WVB4"/>